<feature type="signal peptide" evidence="1">
    <location>
        <begin position="1"/>
        <end position="37"/>
    </location>
</feature>
<evidence type="ECO:0000313" key="4">
    <source>
        <dbReference type="Proteomes" id="UP000295601"/>
    </source>
</evidence>
<evidence type="ECO:0000313" key="3">
    <source>
        <dbReference type="EMBL" id="TDP95584.1"/>
    </source>
</evidence>
<feature type="domain" description="SLH" evidence="2">
    <location>
        <begin position="470"/>
        <end position="537"/>
    </location>
</feature>
<dbReference type="EMBL" id="SNYA01000001">
    <property type="protein sequence ID" value="TDP95584.1"/>
    <property type="molecule type" value="Genomic_DNA"/>
</dbReference>
<feature type="domain" description="SLH" evidence="2">
    <location>
        <begin position="404"/>
        <end position="469"/>
    </location>
</feature>
<protein>
    <submittedName>
        <fullName evidence="3">S-layer family protein</fullName>
    </submittedName>
</protein>
<dbReference type="Gene3D" id="2.60.40.230">
    <property type="entry name" value="Neocarzinostatin-like"/>
    <property type="match status" value="1"/>
</dbReference>
<dbReference type="Proteomes" id="UP000295601">
    <property type="component" value="Unassembled WGS sequence"/>
</dbReference>
<dbReference type="SUPFAM" id="SSF49319">
    <property type="entry name" value="Actinoxanthin-like"/>
    <property type="match status" value="1"/>
</dbReference>
<keyword evidence="4" id="KW-1185">Reference proteome</keyword>
<keyword evidence="1" id="KW-0732">Signal</keyword>
<sequence>MTAYTSWRRRSASVLATTTAVLLAVSGALMAPAIANADEPIAPTLTVEPNVDLNREGATVTITGTGYNPNQPIYVTTCADTALENLNFAYINNGCTTGAKQIALGATPSPRADAFQADGSFVTTLPVSPKAGAEVTSVFTIANHTAMTDRTQDAKAVLNFAPEVVPSGVSPSVTAAATTGLTVTTQLTGVTGTNGAYVAVIEAGTSGEIDQEHMGIGFQWVKPTDLTNGAGVSVITIDAADLDRTKSYEVLVWKGHSMPDTETTLGLAALAVSGAQWDAVFPTVVDPKPELTATATAKLASSLVVQAQLKNIDSPTGAYVSIIEAGTAAELSRTNQGLGAVWVQPGQFDNGSATVEVVVPKKALDRTKQYEAVSWKGHTNPELESLYGIAELTIPAATWDAVMQETPFTDVKKGQDFYTEISWMFNNGITTGVAQSDGTVKYEPKWKISREAVAAFMYRQYGDPKFKAPSTSPFADVQKSDPFYKEIAWMAAEGISTGVNAPGGKVNFQPKAKITREAMAAFMYRVDDSAKPAAPKVSPFADMTPNSKFYKEIAWMHSTGLSTGVKQTTGKAKYEPKWQISREATAAFLARHDAMAK</sequence>
<evidence type="ECO:0000256" key="1">
    <source>
        <dbReference type="SAM" id="SignalP"/>
    </source>
</evidence>
<evidence type="ECO:0000259" key="2">
    <source>
        <dbReference type="PROSITE" id="PS51272"/>
    </source>
</evidence>
<dbReference type="OrthoDB" id="9758772at2"/>
<comment type="caution">
    <text evidence="3">The sequence shown here is derived from an EMBL/GenBank/DDBJ whole genome shotgun (WGS) entry which is preliminary data.</text>
</comment>
<accession>A0A4R6S863</accession>
<proteinExistence type="predicted"/>
<dbReference type="AlphaFoldDB" id="A0A4R6S863"/>
<dbReference type="InterPro" id="IPR027273">
    <property type="entry name" value="Neocarzinostatin-like"/>
</dbReference>
<dbReference type="RefSeq" id="WP_133615510.1">
    <property type="nucleotide sequence ID" value="NZ_SNYA01000001.1"/>
</dbReference>
<reference evidence="3 4" key="1">
    <citation type="submission" date="2019-03" db="EMBL/GenBank/DDBJ databases">
        <title>Genomic analyses of the natural microbiome of Caenorhabditis elegans.</title>
        <authorList>
            <person name="Samuel B."/>
        </authorList>
    </citation>
    <scope>NUCLEOTIDE SEQUENCE [LARGE SCALE GENOMIC DNA]</scope>
    <source>
        <strain evidence="3 4">JUb18</strain>
    </source>
</reference>
<gene>
    <name evidence="3" type="ORF">EDF62_0274</name>
</gene>
<organism evidence="3 4">
    <name type="scientific">Leucobacter luti</name>
    <dbReference type="NCBI Taxonomy" id="340320"/>
    <lineage>
        <taxon>Bacteria</taxon>
        <taxon>Bacillati</taxon>
        <taxon>Actinomycetota</taxon>
        <taxon>Actinomycetes</taxon>
        <taxon>Micrococcales</taxon>
        <taxon>Microbacteriaceae</taxon>
        <taxon>Leucobacter</taxon>
    </lineage>
</organism>
<name>A0A4R6S863_9MICO</name>
<feature type="chain" id="PRO_5020621895" evidence="1">
    <location>
        <begin position="38"/>
        <end position="597"/>
    </location>
</feature>
<dbReference type="InterPro" id="IPR001119">
    <property type="entry name" value="SLH_dom"/>
</dbReference>
<dbReference type="Pfam" id="PF00395">
    <property type="entry name" value="SLH"/>
    <property type="match status" value="1"/>
</dbReference>
<dbReference type="PROSITE" id="PS51272">
    <property type="entry name" value="SLH"/>
    <property type="match status" value="2"/>
</dbReference>